<name>A0A1J6IX91_NICAT</name>
<proteinExistence type="predicted"/>
<comment type="caution">
    <text evidence="1">The sequence shown here is derived from an EMBL/GenBank/DDBJ whole genome shotgun (WGS) entry which is preliminary data.</text>
</comment>
<dbReference type="SUPFAM" id="SSF56672">
    <property type="entry name" value="DNA/RNA polymerases"/>
    <property type="match status" value="1"/>
</dbReference>
<dbReference type="PANTHER" id="PTHR11439:SF489">
    <property type="entry name" value="RNA-DIRECTED DNA POLYMERASE"/>
    <property type="match status" value="1"/>
</dbReference>
<gene>
    <name evidence="1" type="primary">POLX_85</name>
    <name evidence="1" type="ORF">A4A49_15049</name>
</gene>
<organism evidence="1 2">
    <name type="scientific">Nicotiana attenuata</name>
    <name type="common">Coyote tobacco</name>
    <dbReference type="NCBI Taxonomy" id="49451"/>
    <lineage>
        <taxon>Eukaryota</taxon>
        <taxon>Viridiplantae</taxon>
        <taxon>Streptophyta</taxon>
        <taxon>Embryophyta</taxon>
        <taxon>Tracheophyta</taxon>
        <taxon>Spermatophyta</taxon>
        <taxon>Magnoliopsida</taxon>
        <taxon>eudicotyledons</taxon>
        <taxon>Gunneridae</taxon>
        <taxon>Pentapetalae</taxon>
        <taxon>asterids</taxon>
        <taxon>lamiids</taxon>
        <taxon>Solanales</taxon>
        <taxon>Solanaceae</taxon>
        <taxon>Nicotianoideae</taxon>
        <taxon>Nicotianeae</taxon>
        <taxon>Nicotiana</taxon>
    </lineage>
</organism>
<keyword evidence="2" id="KW-1185">Reference proteome</keyword>
<reference evidence="1" key="1">
    <citation type="submission" date="2016-11" db="EMBL/GenBank/DDBJ databases">
        <title>The genome of Nicotiana attenuata.</title>
        <authorList>
            <person name="Xu S."/>
            <person name="Brockmoeller T."/>
            <person name="Gaquerel E."/>
            <person name="Navarro A."/>
            <person name="Kuhl H."/>
            <person name="Gase K."/>
            <person name="Ling Z."/>
            <person name="Zhou W."/>
            <person name="Kreitzer C."/>
            <person name="Stanke M."/>
            <person name="Tang H."/>
            <person name="Lyons E."/>
            <person name="Pandey P."/>
            <person name="Pandey S.P."/>
            <person name="Timmermann B."/>
            <person name="Baldwin I.T."/>
        </authorList>
    </citation>
    <scope>NUCLEOTIDE SEQUENCE [LARGE SCALE GENOMIC DNA]</scope>
    <source>
        <strain evidence="1">UT</strain>
    </source>
</reference>
<dbReference type="OMA" id="HFICERI"/>
<protein>
    <submittedName>
        <fullName evidence="1">Retrovirus-related pol polyprotein from transposon tnt 1-94</fullName>
    </submittedName>
</protein>
<dbReference type="Proteomes" id="UP000187609">
    <property type="component" value="Unassembled WGS sequence"/>
</dbReference>
<sequence length="259" mass="28957">MGGAKSASTPLATTNSLMMDESAHLRDPKEYQVLVGSLQYLSLTRPDIAFAIHRLSQFSRRPTTKHWIALKRVIRYLIGTIDHDLFMHKNSSLDLHAFSYANWAGNKDDRTSTSAYVIFLGKNPISRSAKKKHSVARSSTEAEYHSVATTVAELCLLRNLFKELSLSSLQPPVIFCNNLGSTYLAANPVFHSKMKHLEVDYHFVRSLVHQGFLHVVHVSTKDQLADALAKPLARPDFERSRSNIGVLALSNDRNLEGVS</sequence>
<dbReference type="Gramene" id="OIT03403">
    <property type="protein sequence ID" value="OIT03403"/>
    <property type="gene ID" value="A4A49_15049"/>
</dbReference>
<evidence type="ECO:0000313" key="2">
    <source>
        <dbReference type="Proteomes" id="UP000187609"/>
    </source>
</evidence>
<dbReference type="CDD" id="cd09272">
    <property type="entry name" value="RNase_HI_RT_Ty1"/>
    <property type="match status" value="1"/>
</dbReference>
<evidence type="ECO:0000313" key="1">
    <source>
        <dbReference type="EMBL" id="OIT03403.1"/>
    </source>
</evidence>
<dbReference type="STRING" id="49451.A0A1J6IX91"/>
<accession>A0A1J6IX91</accession>
<dbReference type="EMBL" id="MJEQ01037187">
    <property type="protein sequence ID" value="OIT03403.1"/>
    <property type="molecule type" value="Genomic_DNA"/>
</dbReference>
<dbReference type="InterPro" id="IPR043502">
    <property type="entry name" value="DNA/RNA_pol_sf"/>
</dbReference>
<dbReference type="PANTHER" id="PTHR11439">
    <property type="entry name" value="GAG-POL-RELATED RETROTRANSPOSON"/>
    <property type="match status" value="1"/>
</dbReference>
<dbReference type="AlphaFoldDB" id="A0A1J6IX91"/>